<feature type="transmembrane region" description="Helical" evidence="16">
    <location>
        <begin position="63"/>
        <end position="82"/>
    </location>
</feature>
<evidence type="ECO:0000256" key="4">
    <source>
        <dbReference type="ARBA" id="ARBA00013039"/>
    </source>
</evidence>
<dbReference type="PANTHER" id="PTHR45840">
    <property type="entry name" value="RHOMBOID-RELATED PROTEIN"/>
    <property type="match status" value="1"/>
</dbReference>
<dbReference type="OMA" id="VCCDQLM"/>
<dbReference type="AlphaFoldDB" id="A0A8D2L7L4"/>
<reference evidence="18" key="2">
    <citation type="submission" date="2025-09" db="UniProtKB">
        <authorList>
            <consortium name="Ensembl"/>
        </authorList>
    </citation>
    <scope>IDENTIFICATION</scope>
</reference>
<dbReference type="Proteomes" id="UP000694545">
    <property type="component" value="Unplaced"/>
</dbReference>
<evidence type="ECO:0000256" key="11">
    <source>
        <dbReference type="ARBA" id="ARBA00058540"/>
    </source>
</evidence>
<evidence type="ECO:0000256" key="6">
    <source>
        <dbReference type="ARBA" id="ARBA00022692"/>
    </source>
</evidence>
<dbReference type="SUPFAM" id="SSF144091">
    <property type="entry name" value="Rhomboid-like"/>
    <property type="match status" value="1"/>
</dbReference>
<dbReference type="Ensembl" id="ENSVKKT00000018146.1">
    <property type="protein sequence ID" value="ENSVKKP00000017707.1"/>
    <property type="gene ID" value="ENSVKKG00000012094.1"/>
</dbReference>
<feature type="transmembrane region" description="Helical" evidence="16">
    <location>
        <begin position="173"/>
        <end position="193"/>
    </location>
</feature>
<organism evidence="18 19">
    <name type="scientific">Varanus komodoensis</name>
    <name type="common">Komodo dragon</name>
    <dbReference type="NCBI Taxonomy" id="61221"/>
    <lineage>
        <taxon>Eukaryota</taxon>
        <taxon>Metazoa</taxon>
        <taxon>Chordata</taxon>
        <taxon>Craniata</taxon>
        <taxon>Vertebrata</taxon>
        <taxon>Euteleostomi</taxon>
        <taxon>Lepidosauria</taxon>
        <taxon>Squamata</taxon>
        <taxon>Bifurcata</taxon>
        <taxon>Unidentata</taxon>
        <taxon>Episquamata</taxon>
        <taxon>Toxicofera</taxon>
        <taxon>Anguimorpha</taxon>
        <taxon>Paleoanguimorpha</taxon>
        <taxon>Varanoidea</taxon>
        <taxon>Varanidae</taxon>
        <taxon>Varanus</taxon>
    </lineage>
</organism>
<feature type="active site" evidence="14">
    <location>
        <position position="226"/>
    </location>
</feature>
<evidence type="ECO:0000256" key="8">
    <source>
        <dbReference type="ARBA" id="ARBA00022825"/>
    </source>
</evidence>
<feature type="transmembrane region" description="Helical" evidence="16">
    <location>
        <begin position="221"/>
        <end position="241"/>
    </location>
</feature>
<sequence length="280" mass="31429">MELERLNLQRAPEAQEEEEKYEDRSHSACINCKNIHNVVSKWMLPEGARAIYLERASCIPPPLFILAISVAELAIFIYYAVWKPQKQWITLDTGIWESPFIYRSDKRKEAWRFVSYMLVHAGIEHILGNLLLQLLLGIPLELVHKGHRVGLVYIAGVIGGSLASSIFDPLQGLVGASGGVYALIGGYFMNILVVRKELDHPLQDTWGTLGRFFSPVHGLQVSFVAHIAGGLAGMSVGYVIFSCFDKNFIKDPRFWVCITAYLSFVGFAVFFNVFFSPANQ</sequence>
<dbReference type="InterPro" id="IPR035952">
    <property type="entry name" value="Rhomboid-like_sf"/>
</dbReference>
<name>A0A8D2L7L4_VARKO</name>
<dbReference type="PANTHER" id="PTHR45840:SF6">
    <property type="entry name" value="RHOMBOID-RELATED PROTEIN 2"/>
    <property type="match status" value="1"/>
</dbReference>
<dbReference type="InterPro" id="IPR017213">
    <property type="entry name" value="Peptidase_S54_rhomboid_met"/>
</dbReference>
<dbReference type="FunFam" id="1.20.1540.10:FF:000007">
    <property type="entry name" value="Rhomboid like 2"/>
    <property type="match status" value="1"/>
</dbReference>
<feature type="transmembrane region" description="Helical" evidence="16">
    <location>
        <begin position="150"/>
        <end position="167"/>
    </location>
</feature>
<dbReference type="GO" id="GO:0006508">
    <property type="term" value="P:proteolysis"/>
    <property type="evidence" value="ECO:0007669"/>
    <property type="project" value="UniProtKB-KW"/>
</dbReference>
<evidence type="ECO:0000256" key="3">
    <source>
        <dbReference type="ARBA" id="ARBA00009045"/>
    </source>
</evidence>
<evidence type="ECO:0000256" key="15">
    <source>
        <dbReference type="SAM" id="MobiDB-lite"/>
    </source>
</evidence>
<feature type="transmembrane region" description="Helical" evidence="16">
    <location>
        <begin position="253"/>
        <end position="275"/>
    </location>
</feature>
<keyword evidence="9 16" id="KW-1133">Transmembrane helix</keyword>
<evidence type="ECO:0000256" key="16">
    <source>
        <dbReference type="SAM" id="Phobius"/>
    </source>
</evidence>
<reference evidence="18" key="1">
    <citation type="submission" date="2025-08" db="UniProtKB">
        <authorList>
            <consortium name="Ensembl"/>
        </authorList>
    </citation>
    <scope>IDENTIFICATION</scope>
</reference>
<feature type="active site" description="Nucleophile" evidence="14">
    <location>
        <position position="177"/>
    </location>
</feature>
<dbReference type="Pfam" id="PF01694">
    <property type="entry name" value="Rhomboid"/>
    <property type="match status" value="1"/>
</dbReference>
<evidence type="ECO:0000313" key="18">
    <source>
        <dbReference type="Ensembl" id="ENSVKKP00000017707.1"/>
    </source>
</evidence>
<evidence type="ECO:0000259" key="17">
    <source>
        <dbReference type="Pfam" id="PF01694"/>
    </source>
</evidence>
<keyword evidence="7" id="KW-0378">Hydrolase</keyword>
<comment type="similarity">
    <text evidence="3 13">Belongs to the peptidase S54 family.</text>
</comment>
<evidence type="ECO:0000256" key="10">
    <source>
        <dbReference type="ARBA" id="ARBA00023136"/>
    </source>
</evidence>
<evidence type="ECO:0000256" key="9">
    <source>
        <dbReference type="ARBA" id="ARBA00022989"/>
    </source>
</evidence>
<dbReference type="InterPro" id="IPR051739">
    <property type="entry name" value="Rhomboid_IM_Serine_Proteases"/>
</dbReference>
<evidence type="ECO:0000256" key="12">
    <source>
        <dbReference type="ARBA" id="ARBA00069178"/>
    </source>
</evidence>
<evidence type="ECO:0000256" key="2">
    <source>
        <dbReference type="ARBA" id="ARBA00004141"/>
    </source>
</evidence>
<evidence type="ECO:0000256" key="1">
    <source>
        <dbReference type="ARBA" id="ARBA00000156"/>
    </source>
</evidence>
<evidence type="ECO:0000256" key="7">
    <source>
        <dbReference type="ARBA" id="ARBA00022801"/>
    </source>
</evidence>
<evidence type="ECO:0000313" key="19">
    <source>
        <dbReference type="Proteomes" id="UP000694545"/>
    </source>
</evidence>
<evidence type="ECO:0000256" key="13">
    <source>
        <dbReference type="PIRNR" id="PIRNR037470"/>
    </source>
</evidence>
<keyword evidence="19" id="KW-1185">Reference proteome</keyword>
<dbReference type="InterPro" id="IPR022764">
    <property type="entry name" value="Peptidase_S54_rhomboid_dom"/>
</dbReference>
<evidence type="ECO:0000256" key="14">
    <source>
        <dbReference type="PIRSR" id="PIRSR037470-50"/>
    </source>
</evidence>
<keyword evidence="6 16" id="KW-0812">Transmembrane</keyword>
<proteinExistence type="inferred from homology"/>
<dbReference type="Gene3D" id="1.20.1540.10">
    <property type="entry name" value="Rhomboid-like"/>
    <property type="match status" value="1"/>
</dbReference>
<keyword evidence="8" id="KW-0720">Serine protease</keyword>
<evidence type="ECO:0000256" key="5">
    <source>
        <dbReference type="ARBA" id="ARBA00022670"/>
    </source>
</evidence>
<keyword evidence="10 16" id="KW-0472">Membrane</keyword>
<keyword evidence="5" id="KW-0645">Protease</keyword>
<comment type="catalytic activity">
    <reaction evidence="1">
        <text>Cleaves type-1 transmembrane domains using a catalytic dyad composed of serine and histidine that are contributed by different transmembrane domains.</text>
        <dbReference type="EC" id="3.4.21.105"/>
    </reaction>
</comment>
<comment type="subcellular location">
    <subcellularLocation>
        <location evidence="2">Membrane</location>
        <topology evidence="2">Multi-pass membrane protein</topology>
    </subcellularLocation>
</comment>
<accession>A0A8D2L7L4</accession>
<feature type="region of interest" description="Disordered" evidence="15">
    <location>
        <begin position="1"/>
        <end position="20"/>
    </location>
</feature>
<dbReference type="EC" id="3.4.21.105" evidence="4"/>
<dbReference type="GO" id="GO:0016020">
    <property type="term" value="C:membrane"/>
    <property type="evidence" value="ECO:0007669"/>
    <property type="project" value="UniProtKB-SubCell"/>
</dbReference>
<feature type="transmembrane region" description="Helical" evidence="16">
    <location>
        <begin position="113"/>
        <end position="138"/>
    </location>
</feature>
<feature type="domain" description="Peptidase S54 rhomboid" evidence="17">
    <location>
        <begin position="108"/>
        <end position="241"/>
    </location>
</feature>
<protein>
    <recommendedName>
        <fullName evidence="12">Rhomboid-related protein 2</fullName>
        <ecNumber evidence="4">3.4.21.105</ecNumber>
    </recommendedName>
</protein>
<dbReference type="PIRSF" id="PIRSF037470">
    <property type="entry name" value="Rhomboid"/>
    <property type="match status" value="1"/>
</dbReference>
<dbReference type="GO" id="GO:0004252">
    <property type="term" value="F:serine-type endopeptidase activity"/>
    <property type="evidence" value="ECO:0007669"/>
    <property type="project" value="UniProtKB-UniRule"/>
</dbReference>
<comment type="function">
    <text evidence="11">Involved in regulated intramembrane proteolysis and the subsequent release of functional polypeptides from their membrane anchors. Known substrate: EFNB3.</text>
</comment>